<evidence type="ECO:0000256" key="1">
    <source>
        <dbReference type="SAM" id="MobiDB-lite"/>
    </source>
</evidence>
<reference evidence="2 3" key="1">
    <citation type="journal article" date="2023" name="Mol. Biol. Evol.">
        <title>Genomics of Secondarily Temperate Adaptation in the Only Non-Antarctic Icefish.</title>
        <authorList>
            <person name="Rivera-Colon A.G."/>
            <person name="Rayamajhi N."/>
            <person name="Minhas B.F."/>
            <person name="Madrigal G."/>
            <person name="Bilyk K.T."/>
            <person name="Yoon V."/>
            <person name="Hune M."/>
            <person name="Gregory S."/>
            <person name="Cheng C.H.C."/>
            <person name="Catchen J.M."/>
        </authorList>
    </citation>
    <scope>NUCLEOTIDE SEQUENCE [LARGE SCALE GENOMIC DNA]</scope>
    <source>
        <strain evidence="2">JC2023a</strain>
    </source>
</reference>
<name>A0AAN8GZA6_9TELE</name>
<organism evidence="2 3">
    <name type="scientific">Champsocephalus esox</name>
    <name type="common">pike icefish</name>
    <dbReference type="NCBI Taxonomy" id="159716"/>
    <lineage>
        <taxon>Eukaryota</taxon>
        <taxon>Metazoa</taxon>
        <taxon>Chordata</taxon>
        <taxon>Craniata</taxon>
        <taxon>Vertebrata</taxon>
        <taxon>Euteleostomi</taxon>
        <taxon>Actinopterygii</taxon>
        <taxon>Neopterygii</taxon>
        <taxon>Teleostei</taxon>
        <taxon>Neoteleostei</taxon>
        <taxon>Acanthomorphata</taxon>
        <taxon>Eupercaria</taxon>
        <taxon>Perciformes</taxon>
        <taxon>Notothenioidei</taxon>
        <taxon>Channichthyidae</taxon>
        <taxon>Champsocephalus</taxon>
    </lineage>
</organism>
<gene>
    <name evidence="2" type="ORF">CesoFtcFv8_009613</name>
</gene>
<feature type="compositionally biased region" description="Basic and acidic residues" evidence="1">
    <location>
        <begin position="73"/>
        <end position="82"/>
    </location>
</feature>
<comment type="caution">
    <text evidence="2">The sequence shown here is derived from an EMBL/GenBank/DDBJ whole genome shotgun (WGS) entry which is preliminary data.</text>
</comment>
<sequence length="89" mass="9561">MRLCCSTAWYGERDSTQESSTGTRSRTHTFIMIFLFETLLQGESLIYRGREGGGGGKRGRREGEEAGGGGGREGGKRGRREEGDEAGGG</sequence>
<feature type="region of interest" description="Disordered" evidence="1">
    <location>
        <begin position="47"/>
        <end position="89"/>
    </location>
</feature>
<evidence type="ECO:0000313" key="2">
    <source>
        <dbReference type="EMBL" id="KAK5896453.1"/>
    </source>
</evidence>
<dbReference type="EMBL" id="JAULUE010002053">
    <property type="protein sequence ID" value="KAK5896453.1"/>
    <property type="molecule type" value="Genomic_DNA"/>
</dbReference>
<dbReference type="AlphaFoldDB" id="A0AAN8GZA6"/>
<protein>
    <submittedName>
        <fullName evidence="2">Uncharacterized protein</fullName>
    </submittedName>
</protein>
<proteinExistence type="predicted"/>
<accession>A0AAN8GZA6</accession>
<dbReference type="Proteomes" id="UP001335648">
    <property type="component" value="Unassembled WGS sequence"/>
</dbReference>
<evidence type="ECO:0000313" key="3">
    <source>
        <dbReference type="Proteomes" id="UP001335648"/>
    </source>
</evidence>
<keyword evidence="3" id="KW-1185">Reference proteome</keyword>